<dbReference type="RefSeq" id="YP_001426553.1">
    <property type="nucleotide sequence ID" value="NC_008724.1"/>
</dbReference>
<evidence type="ECO:0000313" key="3">
    <source>
        <dbReference type="Proteomes" id="UP000202420"/>
    </source>
</evidence>
<dbReference type="KEGG" id="vg:5470934"/>
<evidence type="ECO:0000313" key="2">
    <source>
        <dbReference type="EMBL" id="ABT16206.1"/>
    </source>
</evidence>
<dbReference type="Proteomes" id="UP000202420">
    <property type="component" value="Segment"/>
</dbReference>
<evidence type="ECO:0000256" key="1">
    <source>
        <dbReference type="SAM" id="Phobius"/>
    </source>
</evidence>
<organism evidence="2 3">
    <name type="scientific">Chlorovirus heliozoae</name>
    <dbReference type="NCBI Taxonomy" id="322019"/>
    <lineage>
        <taxon>Viruses</taxon>
        <taxon>Varidnaviria</taxon>
        <taxon>Bamfordvirae</taxon>
        <taxon>Nucleocytoviricota</taxon>
        <taxon>Megaviricetes</taxon>
        <taxon>Algavirales</taxon>
        <taxon>Phycodnaviridae</taxon>
        <taxon>Chlorovirus</taxon>
    </lineage>
</organism>
<sequence length="208" mass="23044">MVLATAFAPRTMLPLAGRCSTGAMMSTGRGAAAFVDCALFVSMVFISFVCCLTACSALLNSFLISGTVPIVPVPHVVHEGFANRYLDSEYPTMVTINTMSSTMTKSSILFNYNIYLFLNDTLEHARDFLGHCRLDSHALEEDGVHLATVVHDGLLRQDRHLVFRERCAECFCRELLHVQRVGRGVVLECALEVRERHHAVLAQGNVLR</sequence>
<protein>
    <submittedName>
        <fullName evidence="2">Uncharacterized protein z072L</fullName>
    </submittedName>
</protein>
<dbReference type="GeneID" id="5470934"/>
<name>A7K832_9PHYC</name>
<keyword evidence="1" id="KW-0812">Transmembrane</keyword>
<proteinExistence type="predicted"/>
<gene>
    <name evidence="2" type="primary">z072L</name>
    <name evidence="2" type="ORF">ATCV1_z072L</name>
</gene>
<keyword evidence="1" id="KW-1133">Transmembrane helix</keyword>
<keyword evidence="1" id="KW-0472">Membrane</keyword>
<accession>A7K832</accession>
<dbReference type="EMBL" id="EF101928">
    <property type="protein sequence ID" value="ABT16206.1"/>
    <property type="molecule type" value="Genomic_DNA"/>
</dbReference>
<reference evidence="2 3" key="1">
    <citation type="submission" date="2006-09" db="EMBL/GenBank/DDBJ databases">
        <title>Sequence and annotation of the 288-kb ATCV-1 virus that infects an endosymbiotic Chlorella strain of the heliozoon Acanthocystis turfacea.</title>
        <authorList>
            <person name="Fitzgerald L.A."/>
            <person name="Graves M.V."/>
            <person name="Li X."/>
            <person name="Pfitzner A.J.P."/>
            <person name="Hartigan J."/>
            <person name="Van Etten J.L."/>
        </authorList>
    </citation>
    <scope>NUCLEOTIDE SEQUENCE [LARGE SCALE GENOMIC DNA]</scope>
    <source>
        <strain evidence="2 3">ATCV-1</strain>
    </source>
</reference>
<keyword evidence="3" id="KW-1185">Reference proteome</keyword>
<feature type="transmembrane region" description="Helical" evidence="1">
    <location>
        <begin position="33"/>
        <end position="59"/>
    </location>
</feature>